<name>A0A0R2CTD0_9LACO</name>
<dbReference type="OrthoDB" id="9787617at2"/>
<dbReference type="STRING" id="1423725.FC19_GL000131"/>
<dbReference type="SUPFAM" id="SSF53756">
    <property type="entry name" value="UDP-Glycosyltransferase/glycogen phosphorylase"/>
    <property type="match status" value="1"/>
</dbReference>
<dbReference type="PANTHER" id="PTHR45947:SF3">
    <property type="entry name" value="SULFOQUINOVOSYL TRANSFERASE SQD2"/>
    <property type="match status" value="1"/>
</dbReference>
<gene>
    <name evidence="2" type="ORF">FC19_GL000131</name>
</gene>
<dbReference type="RefSeq" id="WP_057877007.1">
    <property type="nucleotide sequence ID" value="NZ_AYZD01000035.1"/>
</dbReference>
<keyword evidence="3" id="KW-1185">Reference proteome</keyword>
<accession>A0A0R2CTD0</accession>
<proteinExistence type="predicted"/>
<reference evidence="2 3" key="1">
    <citation type="journal article" date="2015" name="Genome Announc.">
        <title>Expanding the biotechnology potential of lactobacilli through comparative genomics of 213 strains and associated genera.</title>
        <authorList>
            <person name="Sun Z."/>
            <person name="Harris H.M."/>
            <person name="McCann A."/>
            <person name="Guo C."/>
            <person name="Argimon S."/>
            <person name="Zhang W."/>
            <person name="Yang X."/>
            <person name="Jeffery I.B."/>
            <person name="Cooney J.C."/>
            <person name="Kagawa T.F."/>
            <person name="Liu W."/>
            <person name="Song Y."/>
            <person name="Salvetti E."/>
            <person name="Wrobel A."/>
            <person name="Rasinkangas P."/>
            <person name="Parkhill J."/>
            <person name="Rea M.C."/>
            <person name="O'Sullivan O."/>
            <person name="Ritari J."/>
            <person name="Douillard F.P."/>
            <person name="Paul Ross R."/>
            <person name="Yang R."/>
            <person name="Briner A.E."/>
            <person name="Felis G.E."/>
            <person name="de Vos W.M."/>
            <person name="Barrangou R."/>
            <person name="Klaenhammer T.R."/>
            <person name="Caufield P.W."/>
            <person name="Cui Y."/>
            <person name="Zhang H."/>
            <person name="O'Toole P.W."/>
        </authorList>
    </citation>
    <scope>NUCLEOTIDE SEQUENCE [LARGE SCALE GENOMIC DNA]</scope>
    <source>
        <strain evidence="2 3">DSM 21051</strain>
    </source>
</reference>
<evidence type="ECO:0000313" key="3">
    <source>
        <dbReference type="Proteomes" id="UP000051015"/>
    </source>
</evidence>
<dbReference type="EMBL" id="AYZD01000035">
    <property type="protein sequence ID" value="KRM94871.1"/>
    <property type="molecule type" value="Genomic_DNA"/>
</dbReference>
<dbReference type="Pfam" id="PF00534">
    <property type="entry name" value="Glycos_transf_1"/>
    <property type="match status" value="1"/>
</dbReference>
<dbReference type="PANTHER" id="PTHR45947">
    <property type="entry name" value="SULFOQUINOVOSYL TRANSFERASE SQD2"/>
    <property type="match status" value="1"/>
</dbReference>
<dbReference type="PATRIC" id="fig|1423725.3.peg.134"/>
<organism evidence="2 3">
    <name type="scientific">Liquorilactobacillus aquaticus DSM 21051</name>
    <dbReference type="NCBI Taxonomy" id="1423725"/>
    <lineage>
        <taxon>Bacteria</taxon>
        <taxon>Bacillati</taxon>
        <taxon>Bacillota</taxon>
        <taxon>Bacilli</taxon>
        <taxon>Lactobacillales</taxon>
        <taxon>Lactobacillaceae</taxon>
        <taxon>Liquorilactobacillus</taxon>
    </lineage>
</organism>
<keyword evidence="2" id="KW-0808">Transferase</keyword>
<comment type="caution">
    <text evidence="2">The sequence shown here is derived from an EMBL/GenBank/DDBJ whole genome shotgun (WGS) entry which is preliminary data.</text>
</comment>
<evidence type="ECO:0000259" key="1">
    <source>
        <dbReference type="Pfam" id="PF00534"/>
    </source>
</evidence>
<sequence length="372" mass="42376">MNILICIENLQMDGVKRVATVVGNKLAEKHNLAYYSLSTNESFFHLEAPLIKAKHPVNSGKSFSEDRPLQRNSQQINDLVATIEDMKIDLVVLTAGLFTSFAPLIKERVPAVKLVAWMHNNYKTYMEQYYKGMKAELLTGLGAVDTVVALTEPDAVEFAKHNPNTVRIHNPVTLENNGRSELTEKVIISVCRLDIQHKGLDYLLELAALLPDDWQIKLVGEGNDKEWLESNIEVKKLGKKILFLGPLSGHELQECYRKASIFLMTSRWEGLPLVIGEAMNFGLPIVSMWNTGAQEYLQKGKYGVLTKDHDVMDLYRQMLSLMNSLLNRQHFSELSLRRARDFSLERIVNEWLFLFESLDGQENPESKAHFEL</sequence>
<dbReference type="InterPro" id="IPR050194">
    <property type="entry name" value="Glycosyltransferase_grp1"/>
</dbReference>
<dbReference type="Gene3D" id="3.40.50.2000">
    <property type="entry name" value="Glycogen Phosphorylase B"/>
    <property type="match status" value="2"/>
</dbReference>
<feature type="domain" description="Glycosyl transferase family 1" evidence="1">
    <location>
        <begin position="180"/>
        <end position="332"/>
    </location>
</feature>
<dbReference type="AlphaFoldDB" id="A0A0R2CTD0"/>
<evidence type="ECO:0000313" key="2">
    <source>
        <dbReference type="EMBL" id="KRM94871.1"/>
    </source>
</evidence>
<dbReference type="Proteomes" id="UP000051015">
    <property type="component" value="Unassembled WGS sequence"/>
</dbReference>
<dbReference type="InterPro" id="IPR001296">
    <property type="entry name" value="Glyco_trans_1"/>
</dbReference>
<dbReference type="GO" id="GO:0016757">
    <property type="term" value="F:glycosyltransferase activity"/>
    <property type="evidence" value="ECO:0007669"/>
    <property type="project" value="InterPro"/>
</dbReference>
<protein>
    <submittedName>
        <fullName evidence="2">Glycosyltransferase</fullName>
    </submittedName>
</protein>